<evidence type="ECO:0000313" key="1">
    <source>
        <dbReference type="EMBL" id="CAL1397606.1"/>
    </source>
</evidence>
<proteinExistence type="predicted"/>
<sequence length="75" mass="8431">MSYFGILRTAVIVSGMEEKKNPDGGISKWKSGDLRRSDSGEKGCFLTGYEGAGRKEKWAEESMQRVMYLSCWAQT</sequence>
<evidence type="ECO:0000313" key="2">
    <source>
        <dbReference type="Proteomes" id="UP001497516"/>
    </source>
</evidence>
<gene>
    <name evidence="1" type="ORF">LTRI10_LOCUS37891</name>
</gene>
<dbReference type="InterPro" id="IPR022251">
    <property type="entry name" value="DUF3774_wound-induced"/>
</dbReference>
<name>A0AAV2FH31_9ROSI</name>
<accession>A0AAV2FH31</accession>
<organism evidence="1 2">
    <name type="scientific">Linum trigynum</name>
    <dbReference type="NCBI Taxonomy" id="586398"/>
    <lineage>
        <taxon>Eukaryota</taxon>
        <taxon>Viridiplantae</taxon>
        <taxon>Streptophyta</taxon>
        <taxon>Embryophyta</taxon>
        <taxon>Tracheophyta</taxon>
        <taxon>Spermatophyta</taxon>
        <taxon>Magnoliopsida</taxon>
        <taxon>eudicotyledons</taxon>
        <taxon>Gunneridae</taxon>
        <taxon>Pentapetalae</taxon>
        <taxon>rosids</taxon>
        <taxon>fabids</taxon>
        <taxon>Malpighiales</taxon>
        <taxon>Linaceae</taxon>
        <taxon>Linum</taxon>
    </lineage>
</organism>
<dbReference type="AlphaFoldDB" id="A0AAV2FH31"/>
<dbReference type="Proteomes" id="UP001497516">
    <property type="component" value="Chromosome 6"/>
</dbReference>
<dbReference type="EMBL" id="OZ034819">
    <property type="protein sequence ID" value="CAL1397606.1"/>
    <property type="molecule type" value="Genomic_DNA"/>
</dbReference>
<protein>
    <submittedName>
        <fullName evidence="1">Uncharacterized protein</fullName>
    </submittedName>
</protein>
<keyword evidence="2" id="KW-1185">Reference proteome</keyword>
<reference evidence="1 2" key="1">
    <citation type="submission" date="2024-04" db="EMBL/GenBank/DDBJ databases">
        <authorList>
            <person name="Fracassetti M."/>
        </authorList>
    </citation>
    <scope>NUCLEOTIDE SEQUENCE [LARGE SCALE GENOMIC DNA]</scope>
</reference>
<dbReference type="Pfam" id="PF12609">
    <property type="entry name" value="DUF3774"/>
    <property type="match status" value="1"/>
</dbReference>